<keyword evidence="4" id="KW-1185">Reference proteome</keyword>
<name>A0ABR2KQV2_9EUKA</name>
<gene>
    <name evidence="3" type="ORF">M9Y10_021856</name>
</gene>
<dbReference type="InterPro" id="IPR011600">
    <property type="entry name" value="Pept_C14_caspase"/>
</dbReference>
<comment type="caution">
    <text evidence="3">The sequence shown here is derived from an EMBL/GenBank/DDBJ whole genome shotgun (WGS) entry which is preliminary data.</text>
</comment>
<protein>
    <recommendedName>
        <fullName evidence="2">Peptidase C14 caspase domain-containing protein</fullName>
    </recommendedName>
</protein>
<dbReference type="PANTHER" id="PTHR48104">
    <property type="entry name" value="METACASPASE-4"/>
    <property type="match status" value="1"/>
</dbReference>
<comment type="similarity">
    <text evidence="1">Belongs to the peptidase C14B family.</text>
</comment>
<organism evidence="3 4">
    <name type="scientific">Tritrichomonas musculus</name>
    <dbReference type="NCBI Taxonomy" id="1915356"/>
    <lineage>
        <taxon>Eukaryota</taxon>
        <taxon>Metamonada</taxon>
        <taxon>Parabasalia</taxon>
        <taxon>Tritrichomonadida</taxon>
        <taxon>Tritrichomonadidae</taxon>
        <taxon>Tritrichomonas</taxon>
    </lineage>
</organism>
<accession>A0ABR2KQV2</accession>
<evidence type="ECO:0000256" key="1">
    <source>
        <dbReference type="ARBA" id="ARBA00009005"/>
    </source>
</evidence>
<evidence type="ECO:0000259" key="2">
    <source>
        <dbReference type="Pfam" id="PF00656"/>
    </source>
</evidence>
<dbReference type="EMBL" id="JAPFFF010000003">
    <property type="protein sequence ID" value="KAK8893434.1"/>
    <property type="molecule type" value="Genomic_DNA"/>
</dbReference>
<dbReference type="InterPro" id="IPR050452">
    <property type="entry name" value="Metacaspase"/>
</dbReference>
<feature type="domain" description="Peptidase C14 caspase" evidence="2">
    <location>
        <begin position="115"/>
        <end position="290"/>
    </location>
</feature>
<evidence type="ECO:0000313" key="4">
    <source>
        <dbReference type="Proteomes" id="UP001470230"/>
    </source>
</evidence>
<dbReference type="Proteomes" id="UP001470230">
    <property type="component" value="Unassembled WGS sequence"/>
</dbReference>
<proteinExistence type="inferred from homology"/>
<dbReference type="Pfam" id="PF00656">
    <property type="entry name" value="Peptidase_C14"/>
    <property type="match status" value="1"/>
</dbReference>
<dbReference type="PANTHER" id="PTHR48104:SF30">
    <property type="entry name" value="METACASPASE-1"/>
    <property type="match status" value="1"/>
</dbReference>
<reference evidence="3 4" key="1">
    <citation type="submission" date="2024-04" db="EMBL/GenBank/DDBJ databases">
        <title>Tritrichomonas musculus Genome.</title>
        <authorList>
            <person name="Alves-Ferreira E."/>
            <person name="Grigg M."/>
            <person name="Lorenzi H."/>
            <person name="Galac M."/>
        </authorList>
    </citation>
    <scope>NUCLEOTIDE SEQUENCE [LARGE SCALE GENOMIC DNA]</scope>
    <source>
        <strain evidence="3 4">EAF2021</strain>
    </source>
</reference>
<sequence>MGNEQSSEETQPVQIIKPVDQETVETIEQKQHQQIHIEQDTKVEDFFKYRNSNTIDDALKCMDMLGTCVNKIEPSAVEPYVKDGIKIKVLFVIVNTYEKPNYKLGVGPLNDSITVALNHVKMGYRMVYLHNSTTTHFLKWLKFILKKTQSDLTIFYTGHGSYVRDRSGDESDGYDEVMLFDNGYIIDDELANYLCRYAHGQRIVLLSDCCHSGSMWDIQSMIQGKSCNIKPNIISISAAKDSQTAKQTKIKSKDQGIFTFYFWQIWEQKTKISAKDMERKINPSISRFSQHFTFASTTENLPNEPIFPYDIEAKYVAN</sequence>
<dbReference type="Gene3D" id="3.40.50.1460">
    <property type="match status" value="1"/>
</dbReference>
<evidence type="ECO:0000313" key="3">
    <source>
        <dbReference type="EMBL" id="KAK8893434.1"/>
    </source>
</evidence>